<gene>
    <name evidence="2" type="ORF">GCM10011572_43100</name>
</gene>
<feature type="transmembrane region" description="Helical" evidence="1">
    <location>
        <begin position="102"/>
        <end position="122"/>
    </location>
</feature>
<feature type="transmembrane region" description="Helical" evidence="1">
    <location>
        <begin position="69"/>
        <end position="90"/>
    </location>
</feature>
<feature type="transmembrane region" description="Helical" evidence="1">
    <location>
        <begin position="6"/>
        <end position="25"/>
    </location>
</feature>
<feature type="transmembrane region" description="Helical" evidence="1">
    <location>
        <begin position="277"/>
        <end position="296"/>
    </location>
</feature>
<feature type="transmembrane region" description="Helical" evidence="1">
    <location>
        <begin position="356"/>
        <end position="376"/>
    </location>
</feature>
<feature type="transmembrane region" description="Helical" evidence="1">
    <location>
        <begin position="211"/>
        <end position="237"/>
    </location>
</feature>
<feature type="transmembrane region" description="Helical" evidence="1">
    <location>
        <begin position="388"/>
        <end position="407"/>
    </location>
</feature>
<evidence type="ECO:0000256" key="1">
    <source>
        <dbReference type="SAM" id="Phobius"/>
    </source>
</evidence>
<feature type="transmembrane region" description="Helical" evidence="1">
    <location>
        <begin position="440"/>
        <end position="460"/>
    </location>
</feature>
<feature type="transmembrane region" description="Helical" evidence="1">
    <location>
        <begin position="303"/>
        <end position="323"/>
    </location>
</feature>
<feature type="transmembrane region" description="Helical" evidence="1">
    <location>
        <begin position="173"/>
        <end position="191"/>
    </location>
</feature>
<feature type="transmembrane region" description="Helical" evidence="1">
    <location>
        <begin position="249"/>
        <end position="271"/>
    </location>
</feature>
<keyword evidence="1" id="KW-0812">Transmembrane</keyword>
<evidence type="ECO:0008006" key="4">
    <source>
        <dbReference type="Google" id="ProtNLM"/>
    </source>
</evidence>
<comment type="caution">
    <text evidence="2">The sequence shown here is derived from an EMBL/GenBank/DDBJ whole genome shotgun (WGS) entry which is preliminary data.</text>
</comment>
<feature type="transmembrane region" description="Helical" evidence="1">
    <location>
        <begin position="329"/>
        <end position="349"/>
    </location>
</feature>
<keyword evidence="1" id="KW-1133">Transmembrane helix</keyword>
<proteinExistence type="predicted"/>
<feature type="transmembrane region" description="Helical" evidence="1">
    <location>
        <begin position="783"/>
        <end position="801"/>
    </location>
</feature>
<dbReference type="EMBL" id="BMKG01000022">
    <property type="protein sequence ID" value="GGC17163.1"/>
    <property type="molecule type" value="Genomic_DNA"/>
</dbReference>
<sequence>MIAGLAARVGAGAALLLLGAALSVYPAAGPWLVAALAAYAALLWWRPAAWLLVLPAVLPIMDFTPWTGWFFLEELDLVLLVTCAVGYWRLAAGSPAGRLPPVAGPALVLLAACLAWATWRGITPLAPLDANAFNNYTSSYNGLRILKGFAWPIVLLPLLRRSCGPDLVNLRRLFVPGMLLGLVAASLAVAWERMLFPGLLNFATDYRPTAPFSAMHTGGAALDAYLAMALPFVAVWLAGRDKDAPRERFAALHLPLGMACLLLGCFAGLTLFSRDIYLAYGASGAVLAAIAALRALRARQLRWRTLLAGAAVLVLLGACLMAVFDTSGYRGLLAALGALAVAVLAGAAAPRVRSPLLAGTAGVVLALAAAALALLAPDAGSAQSKGVYVAYTLAFAAGGAGAMLLFTRHAGLGVGLMLAALPALMLATLLVAYHHSGATALPSAAVVLVAVTLLAAHRLLPRPLWRLDHRSLMLAFCGLIVLATVIPVSASYYTEVRFATVSRDLQVRFKHWGEALGMMDQDLSTQLFGMGLGRYPVTYLWRNTHGETPGTFRYEQEGDNLFLRIGAAQYAIGYGEALRFLQHVDVEPGATYAVALDLRRSGDQVIPRVALCERWLLYPRSCQHLKLRPEKGETGWQHYEGTVTARFTPHWLAGQAPVQLQVASESSSGALDVDNVSVRELSGGRGSGRELIANGSFSRAHDYWFFSSDRNHMPWHVKNLALNTVFELGWVGAAVAALLLLAAVARLLQGALAGQQLSAVFLAALAGAMMVGLFDSITDVPRLATLLLLLVLAGALVPARVRPVRRAGARRGQPAEALMS</sequence>
<keyword evidence="3" id="KW-1185">Reference proteome</keyword>
<dbReference type="Gene3D" id="2.60.120.260">
    <property type="entry name" value="Galactose-binding domain-like"/>
    <property type="match status" value="1"/>
</dbReference>
<dbReference type="RefSeq" id="WP_188916052.1">
    <property type="nucleotide sequence ID" value="NZ_BMKG01000022.1"/>
</dbReference>
<dbReference type="Proteomes" id="UP000622638">
    <property type="component" value="Unassembled WGS sequence"/>
</dbReference>
<feature type="transmembrane region" description="Helical" evidence="1">
    <location>
        <begin position="32"/>
        <end position="57"/>
    </location>
</feature>
<evidence type="ECO:0000313" key="2">
    <source>
        <dbReference type="EMBL" id="GGC17163.1"/>
    </source>
</evidence>
<name>A0ABQ1L153_9BURK</name>
<feature type="transmembrane region" description="Helical" evidence="1">
    <location>
        <begin position="728"/>
        <end position="748"/>
    </location>
</feature>
<feature type="transmembrane region" description="Helical" evidence="1">
    <location>
        <begin position="414"/>
        <end position="434"/>
    </location>
</feature>
<evidence type="ECO:0000313" key="3">
    <source>
        <dbReference type="Proteomes" id="UP000622638"/>
    </source>
</evidence>
<feature type="transmembrane region" description="Helical" evidence="1">
    <location>
        <begin position="472"/>
        <end position="493"/>
    </location>
</feature>
<reference evidence="3" key="1">
    <citation type="journal article" date="2019" name="Int. J. Syst. Evol. Microbiol.">
        <title>The Global Catalogue of Microorganisms (GCM) 10K type strain sequencing project: providing services to taxonomists for standard genome sequencing and annotation.</title>
        <authorList>
            <consortium name="The Broad Institute Genomics Platform"/>
            <consortium name="The Broad Institute Genome Sequencing Center for Infectious Disease"/>
            <person name="Wu L."/>
            <person name="Ma J."/>
        </authorList>
    </citation>
    <scope>NUCLEOTIDE SEQUENCE [LARGE SCALE GENOMIC DNA]</scope>
    <source>
        <strain evidence="3">CGMCC 1.15931</strain>
    </source>
</reference>
<organism evidence="2 3">
    <name type="scientific">Pseudoduganella buxea</name>
    <dbReference type="NCBI Taxonomy" id="1949069"/>
    <lineage>
        <taxon>Bacteria</taxon>
        <taxon>Pseudomonadati</taxon>
        <taxon>Pseudomonadota</taxon>
        <taxon>Betaproteobacteria</taxon>
        <taxon>Burkholderiales</taxon>
        <taxon>Oxalobacteraceae</taxon>
        <taxon>Telluria group</taxon>
        <taxon>Pseudoduganella</taxon>
    </lineage>
</organism>
<keyword evidence="1" id="KW-0472">Membrane</keyword>
<feature type="transmembrane region" description="Helical" evidence="1">
    <location>
        <begin position="760"/>
        <end position="777"/>
    </location>
</feature>
<accession>A0ABQ1L153</accession>
<feature type="transmembrane region" description="Helical" evidence="1">
    <location>
        <begin position="142"/>
        <end position="161"/>
    </location>
</feature>
<protein>
    <recommendedName>
        <fullName evidence="4">O-antigen ligase domain-containing protein</fullName>
    </recommendedName>
</protein>